<evidence type="ECO:0000256" key="6">
    <source>
        <dbReference type="ARBA" id="ARBA00022833"/>
    </source>
</evidence>
<dbReference type="Pfam" id="PF00561">
    <property type="entry name" value="Abhydrolase_1"/>
    <property type="match status" value="1"/>
</dbReference>
<evidence type="ECO:0000259" key="9">
    <source>
        <dbReference type="PROSITE" id="PS51747"/>
    </source>
</evidence>
<dbReference type="Gene3D" id="3.40.140.10">
    <property type="entry name" value="Cytidine Deaminase, domain 2"/>
    <property type="match status" value="1"/>
</dbReference>
<proteinExistence type="inferred from homology"/>
<keyword evidence="3 8" id="KW-0819">tRNA processing</keyword>
<feature type="binding site" evidence="8">
    <location>
        <position position="46"/>
    </location>
    <ligand>
        <name>Zn(2+)</name>
        <dbReference type="ChEBI" id="CHEBI:29105"/>
        <note>catalytic</note>
    </ligand>
</feature>
<organism evidence="10 11">
    <name type="scientific">Comamonas piscis</name>
    <dbReference type="NCBI Taxonomy" id="1562974"/>
    <lineage>
        <taxon>Bacteria</taxon>
        <taxon>Pseudomonadati</taxon>
        <taxon>Pseudomonadota</taxon>
        <taxon>Betaproteobacteria</taxon>
        <taxon>Burkholderiales</taxon>
        <taxon>Comamonadaceae</taxon>
        <taxon>Comamonas</taxon>
    </lineage>
</organism>
<dbReference type="EC" id="3.5.4.33" evidence="8"/>
<dbReference type="PANTHER" id="PTHR11079">
    <property type="entry name" value="CYTOSINE DEAMINASE FAMILY MEMBER"/>
    <property type="match status" value="1"/>
</dbReference>
<feature type="domain" description="CMP/dCMP-type deaminase" evidence="9">
    <location>
        <begin position="1"/>
        <end position="107"/>
    </location>
</feature>
<dbReference type="InterPro" id="IPR002125">
    <property type="entry name" value="CMP_dCMP_dom"/>
</dbReference>
<sequence length="478" mass="50271">MRAALEQARAAAEAGEVPVGAVVVRAGEIVGRGFNHPIGAHDPSAHAEIEALRDAAKRLGNYRLDGCTLYVTLEPCAMCAGAILHARLDRVVWGAAEPRTGAGGSVLDLFAQAALNHHTAVTTGVLADDAASLLTEFFGTRRVQQRLQALAGHPLRDDALRTPDGLFAPALDCGCASCFYSDWPSLGGLRLHVKDSAGQNASPSAAARQWLLLPGMPAQQGLFRELAAGLAAQGDRVVAPDWLGLGRSDKPKKDQRLSDAQQLAMLQDLLQHLQLDGERGLVVVAHGDAARLAQALVAKQAALGRPVQGLWLINPPNAAAPSADYRLWLEQLQRKLALDIAAALQTSATGAVMDADRQQWAAQFPDKGYRAGLRAWARDALAALDAAALTSAPLKQTMPILISIGEQARWWPAPSQGLDAWLADVAVATGTAGPLASQRCAGGDWLPLQNSAALLQASRFFDAGAQPAALGLVSATLR</sequence>
<dbReference type="KEGG" id="cpis:HS961_10190"/>
<accession>A0A7G5EGP6</accession>
<comment type="similarity">
    <text evidence="1">Belongs to the cytidine and deoxycytidylate deaminase family. ADAT2 subfamily.</text>
</comment>
<dbReference type="EMBL" id="CP058554">
    <property type="protein sequence ID" value="QMV73171.1"/>
    <property type="molecule type" value="Genomic_DNA"/>
</dbReference>
<evidence type="ECO:0000313" key="11">
    <source>
        <dbReference type="Proteomes" id="UP000515240"/>
    </source>
</evidence>
<dbReference type="PANTHER" id="PTHR11079:SF202">
    <property type="entry name" value="TRNA-SPECIFIC ADENOSINE DEAMINASE"/>
    <property type="match status" value="1"/>
</dbReference>
<dbReference type="InterPro" id="IPR016193">
    <property type="entry name" value="Cytidine_deaminase-like"/>
</dbReference>
<dbReference type="GO" id="GO:0052717">
    <property type="term" value="F:tRNA-specific adenosine-34 deaminase activity"/>
    <property type="evidence" value="ECO:0007669"/>
    <property type="project" value="UniProtKB-UniRule"/>
</dbReference>
<dbReference type="Proteomes" id="UP000515240">
    <property type="component" value="Chromosome"/>
</dbReference>
<feature type="binding site" evidence="8">
    <location>
        <position position="79"/>
    </location>
    <ligand>
        <name>Zn(2+)</name>
        <dbReference type="ChEBI" id="CHEBI:29105"/>
        <note>catalytic</note>
    </ligand>
</feature>
<dbReference type="Pfam" id="PF00383">
    <property type="entry name" value="dCMP_cyt_deam_1"/>
    <property type="match status" value="1"/>
</dbReference>
<comment type="catalytic activity">
    <reaction evidence="7 8">
        <text>adenosine(34) in tRNA + H2O + H(+) = inosine(34) in tRNA + NH4(+)</text>
        <dbReference type="Rhea" id="RHEA:43168"/>
        <dbReference type="Rhea" id="RHEA-COMP:10373"/>
        <dbReference type="Rhea" id="RHEA-COMP:10374"/>
        <dbReference type="ChEBI" id="CHEBI:15377"/>
        <dbReference type="ChEBI" id="CHEBI:15378"/>
        <dbReference type="ChEBI" id="CHEBI:28938"/>
        <dbReference type="ChEBI" id="CHEBI:74411"/>
        <dbReference type="ChEBI" id="CHEBI:82852"/>
        <dbReference type="EC" id="3.5.4.33"/>
    </reaction>
</comment>
<keyword evidence="6 8" id="KW-0862">Zinc</keyword>
<name>A0A7G5EGP6_9BURK</name>
<keyword evidence="4 8" id="KW-0479">Metal-binding</keyword>
<evidence type="ECO:0000256" key="5">
    <source>
        <dbReference type="ARBA" id="ARBA00022801"/>
    </source>
</evidence>
<dbReference type="SUPFAM" id="SSF53474">
    <property type="entry name" value="alpha/beta-Hydrolases"/>
    <property type="match status" value="1"/>
</dbReference>
<evidence type="ECO:0000256" key="3">
    <source>
        <dbReference type="ARBA" id="ARBA00022694"/>
    </source>
</evidence>
<dbReference type="GO" id="GO:0008270">
    <property type="term" value="F:zinc ion binding"/>
    <property type="evidence" value="ECO:0007669"/>
    <property type="project" value="UniProtKB-UniRule"/>
</dbReference>
<evidence type="ECO:0000256" key="4">
    <source>
        <dbReference type="ARBA" id="ARBA00022723"/>
    </source>
</evidence>
<dbReference type="NCBIfam" id="NF008113">
    <property type="entry name" value="PRK10860.1"/>
    <property type="match status" value="1"/>
</dbReference>
<dbReference type="InterPro" id="IPR028883">
    <property type="entry name" value="tRNA_aden_deaminase"/>
</dbReference>
<dbReference type="InterPro" id="IPR029058">
    <property type="entry name" value="AB_hydrolase_fold"/>
</dbReference>
<dbReference type="Gene3D" id="3.40.50.1820">
    <property type="entry name" value="alpha/beta hydrolase"/>
    <property type="match status" value="1"/>
</dbReference>
<dbReference type="GO" id="GO:0002100">
    <property type="term" value="P:tRNA wobble adenosine to inosine editing"/>
    <property type="evidence" value="ECO:0007669"/>
    <property type="project" value="UniProtKB-UniRule"/>
</dbReference>
<evidence type="ECO:0000256" key="7">
    <source>
        <dbReference type="ARBA" id="ARBA00048045"/>
    </source>
</evidence>
<gene>
    <name evidence="8 10" type="primary">tadA</name>
    <name evidence="10" type="ORF">HS961_10190</name>
</gene>
<dbReference type="AlphaFoldDB" id="A0A7G5EGP6"/>
<comment type="subunit">
    <text evidence="2 8">Homodimer.</text>
</comment>
<dbReference type="InterPro" id="IPR016192">
    <property type="entry name" value="APOBEC/CMP_deaminase_Zn-bd"/>
</dbReference>
<evidence type="ECO:0000256" key="1">
    <source>
        <dbReference type="ARBA" id="ARBA00010669"/>
    </source>
</evidence>
<dbReference type="PROSITE" id="PS51747">
    <property type="entry name" value="CYT_DCMP_DEAMINASES_2"/>
    <property type="match status" value="1"/>
</dbReference>
<keyword evidence="5 8" id="KW-0378">Hydrolase</keyword>
<evidence type="ECO:0000313" key="10">
    <source>
        <dbReference type="EMBL" id="QMV73171.1"/>
    </source>
</evidence>
<dbReference type="CDD" id="cd01285">
    <property type="entry name" value="nucleoside_deaminase"/>
    <property type="match status" value="1"/>
</dbReference>
<dbReference type="SUPFAM" id="SSF53927">
    <property type="entry name" value="Cytidine deaminase-like"/>
    <property type="match status" value="1"/>
</dbReference>
<comment type="cofactor">
    <cofactor evidence="8">
        <name>Zn(2+)</name>
        <dbReference type="ChEBI" id="CHEBI:29105"/>
    </cofactor>
    <text evidence="8">Binds 1 zinc ion per subunit.</text>
</comment>
<keyword evidence="11" id="KW-1185">Reference proteome</keyword>
<dbReference type="InterPro" id="IPR000073">
    <property type="entry name" value="AB_hydrolase_1"/>
</dbReference>
<dbReference type="FunFam" id="3.40.140.10:FF:000005">
    <property type="entry name" value="tRNA-specific adenosine deaminase"/>
    <property type="match status" value="1"/>
</dbReference>
<reference evidence="10 11" key="1">
    <citation type="journal article" date="2020" name="G3 (Bethesda)">
        <title>CeMbio - The Caenorhabditis elegans Microbiome Resource.</title>
        <authorList>
            <person name="Dirksen P."/>
            <person name="Assie A."/>
            <person name="Zimmermann J."/>
            <person name="Zhang F."/>
            <person name="Tietje A.M."/>
            <person name="Marsh S.A."/>
            <person name="Felix M.A."/>
            <person name="Shapira M."/>
            <person name="Kaleta C."/>
            <person name="Schulenburg H."/>
            <person name="Samuel B."/>
        </authorList>
    </citation>
    <scope>NUCLEOTIDE SEQUENCE [LARGE SCALE GENOMIC DNA]</scope>
    <source>
        <strain evidence="10 11">BIGb0172</strain>
    </source>
</reference>
<comment type="function">
    <text evidence="8">Catalyzes the deamination of adenosine to inosine at the wobble position 34 of tRNA(Arg2).</text>
</comment>
<evidence type="ECO:0000256" key="8">
    <source>
        <dbReference type="HAMAP-Rule" id="MF_00972"/>
    </source>
</evidence>
<feature type="binding site" evidence="8">
    <location>
        <position position="76"/>
    </location>
    <ligand>
        <name>Zn(2+)</name>
        <dbReference type="ChEBI" id="CHEBI:29105"/>
        <note>catalytic</note>
    </ligand>
</feature>
<protein>
    <recommendedName>
        <fullName evidence="8">tRNA-specific adenosine deaminase</fullName>
        <ecNumber evidence="8">3.5.4.33</ecNumber>
    </recommendedName>
</protein>
<dbReference type="HAMAP" id="MF_00972">
    <property type="entry name" value="tRNA_aden_deaminase"/>
    <property type="match status" value="1"/>
</dbReference>
<dbReference type="PROSITE" id="PS00903">
    <property type="entry name" value="CYT_DCMP_DEAMINASES_1"/>
    <property type="match status" value="1"/>
</dbReference>
<evidence type="ECO:0000256" key="2">
    <source>
        <dbReference type="ARBA" id="ARBA00011738"/>
    </source>
</evidence>
<feature type="active site" description="Proton donor" evidence="8">
    <location>
        <position position="48"/>
    </location>
</feature>